<protein>
    <submittedName>
        <fullName evidence="1">Uncharacterized protein</fullName>
    </submittedName>
</protein>
<evidence type="ECO:0000313" key="1">
    <source>
        <dbReference type="EMBL" id="DAD47666.1"/>
    </source>
</evidence>
<dbReference type="AlphaFoldDB" id="A0A822ZXU8"/>
<name>A0A822ZXU8_NELNU</name>
<comment type="caution">
    <text evidence="1">The sequence shown here is derived from an EMBL/GenBank/DDBJ whole genome shotgun (WGS) entry which is preliminary data.</text>
</comment>
<proteinExistence type="predicted"/>
<accession>A0A822ZXU8</accession>
<sequence length="106" mass="12253">MSLQDSLGEKHNELIHSCIRMSYTIVVDQPKQFPLVVILVTQVQWEEESRRLLSEIQKMSGQHGHSAFSNIYLNIPFDVLFVFNFPCTTGFLAQNTHIVAQSKWFI</sequence>
<reference evidence="1 2" key="1">
    <citation type="journal article" date="2020" name="Mol. Biol. Evol.">
        <title>Distinct Expression and Methylation Patterns for Genes with Different Fates following a Single Whole-Genome Duplication in Flowering Plants.</title>
        <authorList>
            <person name="Shi T."/>
            <person name="Rahmani R.S."/>
            <person name="Gugger P.F."/>
            <person name="Wang M."/>
            <person name="Li H."/>
            <person name="Zhang Y."/>
            <person name="Li Z."/>
            <person name="Wang Q."/>
            <person name="Van de Peer Y."/>
            <person name="Marchal K."/>
            <person name="Chen J."/>
        </authorList>
    </citation>
    <scope>NUCLEOTIDE SEQUENCE [LARGE SCALE GENOMIC DNA]</scope>
    <source>
        <tissue evidence="1">Leaf</tissue>
    </source>
</reference>
<evidence type="ECO:0000313" key="2">
    <source>
        <dbReference type="Proteomes" id="UP000607653"/>
    </source>
</evidence>
<organism evidence="1 2">
    <name type="scientific">Nelumbo nucifera</name>
    <name type="common">Sacred lotus</name>
    <dbReference type="NCBI Taxonomy" id="4432"/>
    <lineage>
        <taxon>Eukaryota</taxon>
        <taxon>Viridiplantae</taxon>
        <taxon>Streptophyta</taxon>
        <taxon>Embryophyta</taxon>
        <taxon>Tracheophyta</taxon>
        <taxon>Spermatophyta</taxon>
        <taxon>Magnoliopsida</taxon>
        <taxon>Proteales</taxon>
        <taxon>Nelumbonaceae</taxon>
        <taxon>Nelumbo</taxon>
    </lineage>
</organism>
<gene>
    <name evidence="1" type="ORF">HUJ06_017603</name>
</gene>
<dbReference type="EMBL" id="DUZY01000008">
    <property type="protein sequence ID" value="DAD47666.1"/>
    <property type="molecule type" value="Genomic_DNA"/>
</dbReference>
<dbReference type="Proteomes" id="UP000607653">
    <property type="component" value="Unassembled WGS sequence"/>
</dbReference>
<keyword evidence="2" id="KW-1185">Reference proteome</keyword>